<evidence type="ECO:0000313" key="2">
    <source>
        <dbReference type="EMBL" id="MDP4538974.1"/>
    </source>
</evidence>
<comment type="caution">
    <text evidence="2">The sequence shown here is derived from an EMBL/GenBank/DDBJ whole genome shotgun (WGS) entry which is preliminary data.</text>
</comment>
<dbReference type="EMBL" id="JAVAIL010000001">
    <property type="protein sequence ID" value="MDP4538974.1"/>
    <property type="molecule type" value="Genomic_DNA"/>
</dbReference>
<dbReference type="RefSeq" id="WP_305929077.1">
    <property type="nucleotide sequence ID" value="NZ_JAVAIL010000001.1"/>
</dbReference>
<protein>
    <recommendedName>
        <fullName evidence="4">PRC-barrel domain-containing protein</fullName>
    </recommendedName>
</protein>
<keyword evidence="1" id="KW-0732">Signal</keyword>
<proteinExistence type="predicted"/>
<feature type="chain" id="PRO_5046942577" description="PRC-barrel domain-containing protein" evidence="1">
    <location>
        <begin position="21"/>
        <end position="177"/>
    </location>
</feature>
<evidence type="ECO:0000256" key="1">
    <source>
        <dbReference type="SAM" id="SignalP"/>
    </source>
</evidence>
<reference evidence="2 3" key="1">
    <citation type="submission" date="2023-08" db="EMBL/GenBank/DDBJ databases">
        <title>genomic of DY56.</title>
        <authorList>
            <person name="Wang Y."/>
        </authorList>
    </citation>
    <scope>NUCLEOTIDE SEQUENCE [LARGE SCALE GENOMIC DNA]</scope>
    <source>
        <strain evidence="2 3">DY56-A-20</strain>
    </source>
</reference>
<evidence type="ECO:0008006" key="4">
    <source>
        <dbReference type="Google" id="ProtNLM"/>
    </source>
</evidence>
<organism evidence="2 3">
    <name type="scientific">Qipengyuania benthica</name>
    <dbReference type="NCBI Taxonomy" id="3067651"/>
    <lineage>
        <taxon>Bacteria</taxon>
        <taxon>Pseudomonadati</taxon>
        <taxon>Pseudomonadota</taxon>
        <taxon>Alphaproteobacteria</taxon>
        <taxon>Sphingomonadales</taxon>
        <taxon>Erythrobacteraceae</taxon>
        <taxon>Qipengyuania</taxon>
    </lineage>
</organism>
<keyword evidence="3" id="KW-1185">Reference proteome</keyword>
<dbReference type="Proteomes" id="UP001235664">
    <property type="component" value="Unassembled WGS sequence"/>
</dbReference>
<feature type="signal peptide" evidence="1">
    <location>
        <begin position="1"/>
        <end position="20"/>
    </location>
</feature>
<accession>A0ABT9H7G0</accession>
<evidence type="ECO:0000313" key="3">
    <source>
        <dbReference type="Proteomes" id="UP001235664"/>
    </source>
</evidence>
<sequence length="177" mass="17436">MKFVFLAAAALAVSGAPALAQTAAANEQVAAGATVVGPEGNPVGTIVSVENGQTVLDTGKHKIPLGADMYGKGESGPTITVTKAQLDGMVDAQIAEAEAARDAALIAGAAVTAADGEPLGTVSEVEGDRVVVARGGDDTDLVTLQREHFDAGEAGLTARLTTAQIDEALAAVSGTAG</sequence>
<gene>
    <name evidence="2" type="ORF">Q9K01_04970</name>
</gene>
<name>A0ABT9H7G0_9SPHN</name>